<name>A0A3M9YEC0_9PEZI</name>
<feature type="compositionally biased region" description="Low complexity" evidence="1">
    <location>
        <begin position="313"/>
        <end position="328"/>
    </location>
</feature>
<evidence type="ECO:0008006" key="5">
    <source>
        <dbReference type="Google" id="ProtNLM"/>
    </source>
</evidence>
<reference evidence="3 4" key="1">
    <citation type="submission" date="2018-10" db="EMBL/GenBank/DDBJ databases">
        <title>Genome sequence of Verticillium nonalfalfae VnAa140.</title>
        <authorList>
            <person name="Stajich J.E."/>
            <person name="Kasson M.T."/>
        </authorList>
    </citation>
    <scope>NUCLEOTIDE SEQUENCE [LARGE SCALE GENOMIC DNA]</scope>
    <source>
        <strain evidence="3 4">VnAa140</strain>
    </source>
</reference>
<evidence type="ECO:0000256" key="2">
    <source>
        <dbReference type="SAM" id="Phobius"/>
    </source>
</evidence>
<dbReference type="PANTHER" id="PTHR42044">
    <property type="entry name" value="DUF676 DOMAIN-CONTAINING PROTEIN-RELATED"/>
    <property type="match status" value="1"/>
</dbReference>
<keyword evidence="2" id="KW-1133">Transmembrane helix</keyword>
<protein>
    <recommendedName>
        <fullName evidence="5">DUF676 domain-containing protein</fullName>
    </recommendedName>
</protein>
<keyword evidence="2" id="KW-0812">Transmembrane</keyword>
<proteinExistence type="predicted"/>
<gene>
    <name evidence="3" type="ORF">D7B24_003976</name>
</gene>
<evidence type="ECO:0000256" key="1">
    <source>
        <dbReference type="SAM" id="MobiDB-lite"/>
    </source>
</evidence>
<dbReference type="GeneID" id="39607665"/>
<feature type="transmembrane region" description="Helical" evidence="2">
    <location>
        <begin position="104"/>
        <end position="123"/>
    </location>
</feature>
<feature type="region of interest" description="Disordered" evidence="1">
    <location>
        <begin position="313"/>
        <end position="425"/>
    </location>
</feature>
<dbReference type="AlphaFoldDB" id="A0A3M9YEC0"/>
<feature type="compositionally biased region" description="Polar residues" evidence="1">
    <location>
        <begin position="358"/>
        <end position="375"/>
    </location>
</feature>
<dbReference type="EMBL" id="RBVV01000022">
    <property type="protein sequence ID" value="RNJ58887.1"/>
    <property type="molecule type" value="Genomic_DNA"/>
</dbReference>
<evidence type="ECO:0000313" key="3">
    <source>
        <dbReference type="EMBL" id="RNJ58887.1"/>
    </source>
</evidence>
<dbReference type="STRING" id="1051616.A0A3M9YEC0"/>
<feature type="transmembrane region" description="Helical" evidence="2">
    <location>
        <begin position="129"/>
        <end position="150"/>
    </location>
</feature>
<keyword evidence="4" id="KW-1185">Reference proteome</keyword>
<comment type="caution">
    <text evidence="3">The sequence shown here is derived from an EMBL/GenBank/DDBJ whole genome shotgun (WGS) entry which is preliminary data.</text>
</comment>
<dbReference type="PANTHER" id="PTHR42044:SF1">
    <property type="entry name" value="DUF676 DOMAIN-CONTAINING PROTEIN"/>
    <property type="match status" value="1"/>
</dbReference>
<accession>A0A3M9YEC0</accession>
<dbReference type="RefSeq" id="XP_028497045.1">
    <property type="nucleotide sequence ID" value="XM_028638158.1"/>
</dbReference>
<organism evidence="3 4">
    <name type="scientific">Verticillium nonalfalfae</name>
    <dbReference type="NCBI Taxonomy" id="1051616"/>
    <lineage>
        <taxon>Eukaryota</taxon>
        <taxon>Fungi</taxon>
        <taxon>Dikarya</taxon>
        <taxon>Ascomycota</taxon>
        <taxon>Pezizomycotina</taxon>
        <taxon>Sordariomycetes</taxon>
        <taxon>Hypocreomycetidae</taxon>
        <taxon>Glomerellales</taxon>
        <taxon>Plectosphaerellaceae</taxon>
        <taxon>Verticillium</taxon>
    </lineage>
</organism>
<sequence length="606" mass="67757">MVLGPFSPSAILTRLWTRHQRHEEARSLRMRERMGSTKFFGSQVGGQTVINYAYTDLPSRLMTWDIYYFFYYAWALPWIILPLTPSDSGHLDELAVTPQNIFCVALHLILFILQLVFVLSLPAALFFPIWMAVACWGAFLVFNWAFCLLLNGPDIEYHSDETFAEARPEHAHEQWVFLNGVAVGDHWMKNNLNRLALTFQRPILGIHNQTSGIIFDVFECLIQRNFGYATYDVRMAYRILKDKLYDPQYSKVIFILHSQGGIEGGLVLDWLLQELPQDLLSKIEVYTFGNAANHFNNPHRHVFSQALAQQDPAAAVTMTTTETTQPTPDGSPISPLTNAPSFDRRSTASRLGDMANGKANTNGESKTNGELTNGESDMKDTPMTNGTSNGTPKTNGMINTGVSSTPRSSGPPSLRKDVSSLTSTRTSTAAQDRALGHVEHYAHTTDFVALWGVLHFCTSLAANRTMPRYIGRLFVRASERGGHQFCQHYLDGMFPLERDPVTNKLTRCAEENEFMESEVQVGAEGAAGQNAREAFEISWLGDTGFGSGEVGEQVEVHGDQVGRHRRKGVVKVKDLSRLWMYRNGMSPPDGPPLLIRENGIIRNATM</sequence>
<dbReference type="Proteomes" id="UP000267145">
    <property type="component" value="Unassembled WGS sequence"/>
</dbReference>
<evidence type="ECO:0000313" key="4">
    <source>
        <dbReference type="Proteomes" id="UP000267145"/>
    </source>
</evidence>
<feature type="transmembrane region" description="Helical" evidence="2">
    <location>
        <begin position="66"/>
        <end position="83"/>
    </location>
</feature>
<keyword evidence="2" id="KW-0472">Membrane</keyword>
<feature type="compositionally biased region" description="Polar residues" evidence="1">
    <location>
        <begin position="382"/>
        <end position="411"/>
    </location>
</feature>